<dbReference type="PANTHER" id="PTHR11239">
    <property type="entry name" value="DNA-DIRECTED RNA POLYMERASE"/>
    <property type="match status" value="1"/>
</dbReference>
<dbReference type="SMART" id="SM00440">
    <property type="entry name" value="ZnF_C2C2"/>
    <property type="match status" value="1"/>
</dbReference>
<dbReference type="InterPro" id="IPR034004">
    <property type="entry name" value="Zn_ribbon_RPA12_C"/>
</dbReference>
<reference evidence="7 8" key="2">
    <citation type="submission" date="2017-10" db="EMBL/GenBank/DDBJ databases">
        <title>Consistent, comparative and evidence-based genome annotation and re-annotation for the closely-related species, Cryptosporidium parvum, C. hominis and C. tyzzeri.</title>
        <authorList>
            <person name="Baptista R.P."/>
            <person name="Li Y."/>
            <person name="Sateriale A."/>
            <person name="Striepen B."/>
            <person name="Kissinger J.C."/>
        </authorList>
    </citation>
    <scope>NUCLEOTIDE SEQUENCE [LARGE SCALE GENOMIC DNA]</scope>
    <source>
        <strain evidence="7">30976</strain>
    </source>
</reference>
<evidence type="ECO:0000313" key="8">
    <source>
        <dbReference type="Proteomes" id="UP001429100"/>
    </source>
</evidence>
<dbReference type="PROSITE" id="PS51133">
    <property type="entry name" value="ZF_TFIIS_2"/>
    <property type="match status" value="1"/>
</dbReference>
<keyword evidence="8" id="KW-1185">Reference proteome</keyword>
<keyword evidence="2" id="KW-0479">Metal-binding</keyword>
<dbReference type="InterPro" id="IPR012164">
    <property type="entry name" value="Rpa12/Rpb9/Rpc10/TFS"/>
</dbReference>
<accession>A0ABX5BBM6</accession>
<name>A0ABX5BBM6_CRYHO</name>
<evidence type="ECO:0000256" key="3">
    <source>
        <dbReference type="ARBA" id="ARBA00022771"/>
    </source>
</evidence>
<evidence type="ECO:0000256" key="2">
    <source>
        <dbReference type="ARBA" id="ARBA00022723"/>
    </source>
</evidence>
<proteinExistence type="predicted"/>
<reference evidence="7 8" key="1">
    <citation type="submission" date="2014-11" db="EMBL/GenBank/DDBJ databases">
        <title>Comparative genomic analysis of Cryptosporidium hominis reveals occurrence of genetic recombination in virulent subtypes.</title>
        <authorList>
            <person name="Guo Y."/>
            <person name="Tang K."/>
            <person name="Frace M."/>
            <person name="Li N."/>
            <person name="Roellig D.M."/>
            <person name="Sammons S."/>
            <person name="Knipe K."/>
            <person name="Rowe L."/>
            <person name="Feng Y."/>
            <person name="Xiao L."/>
        </authorList>
    </citation>
    <scope>NUCLEOTIDE SEQUENCE [LARGE SCALE GENOMIC DNA]</scope>
    <source>
        <strain evidence="7">30976</strain>
    </source>
</reference>
<gene>
    <name evidence="7" type="ORF">GY17_00002481</name>
</gene>
<evidence type="ECO:0000259" key="6">
    <source>
        <dbReference type="PROSITE" id="PS51133"/>
    </source>
</evidence>
<dbReference type="SUPFAM" id="SSF57783">
    <property type="entry name" value="Zinc beta-ribbon"/>
    <property type="match status" value="1"/>
</dbReference>
<evidence type="ECO:0000313" key="7">
    <source>
        <dbReference type="EMBL" id="PPS93730.1"/>
    </source>
</evidence>
<feature type="domain" description="TFIIS-type" evidence="6">
    <location>
        <begin position="203"/>
        <end position="243"/>
    </location>
</feature>
<evidence type="ECO:0000256" key="4">
    <source>
        <dbReference type="ARBA" id="ARBA00022833"/>
    </source>
</evidence>
<dbReference type="Gene3D" id="2.20.25.10">
    <property type="match status" value="1"/>
</dbReference>
<dbReference type="Pfam" id="PF01096">
    <property type="entry name" value="Zn_ribbon_TFIIS"/>
    <property type="match status" value="1"/>
</dbReference>
<dbReference type="InterPro" id="IPR001222">
    <property type="entry name" value="Znf_TFIIS"/>
</dbReference>
<evidence type="ECO:0000256" key="5">
    <source>
        <dbReference type="PROSITE-ProRule" id="PRU00472"/>
    </source>
</evidence>
<dbReference type="EMBL" id="JTAI01000031">
    <property type="protein sequence ID" value="PPS93730.1"/>
    <property type="molecule type" value="Genomic_DNA"/>
</dbReference>
<keyword evidence="4" id="KW-0862">Zinc</keyword>
<dbReference type="Proteomes" id="UP001429100">
    <property type="component" value="Unassembled WGS sequence"/>
</dbReference>
<dbReference type="CDD" id="cd10507">
    <property type="entry name" value="Zn-ribbon_RPA12"/>
    <property type="match status" value="1"/>
</dbReference>
<sequence length="246" mass="28410">MFFNIHKEKISSELLKNIGRDGISIELTNIEPYIIKDLMQSFIYTEDINATKQRNSNFPKFQFSFSKGDNFNSQLYGGCPSCGNSYDFLFLLDAFENEYTSPSHNLIENHYLRCKICNYRFLKLHNHNSSDSTIGTNSNSSEKKRIYITGIRKSLCFGTNNKWWAKSISVGKRIERDSDNKTGKSNSVIRVLDAMHKKKAPKIQEICPECSHNEAFFTQFQARSADEGTTVMYECCKCQHRRVINN</sequence>
<evidence type="ECO:0000256" key="1">
    <source>
        <dbReference type="ARBA" id="ARBA00018784"/>
    </source>
</evidence>
<organism evidence="7 8">
    <name type="scientific">Cryptosporidium hominis</name>
    <dbReference type="NCBI Taxonomy" id="237895"/>
    <lineage>
        <taxon>Eukaryota</taxon>
        <taxon>Sar</taxon>
        <taxon>Alveolata</taxon>
        <taxon>Apicomplexa</taxon>
        <taxon>Conoidasida</taxon>
        <taxon>Coccidia</taxon>
        <taxon>Eucoccidiorida</taxon>
        <taxon>Eimeriorina</taxon>
        <taxon>Cryptosporidiidae</taxon>
        <taxon>Cryptosporidium</taxon>
    </lineage>
</organism>
<keyword evidence="3 5" id="KW-0863">Zinc-finger</keyword>
<dbReference type="PANTHER" id="PTHR11239:SF12">
    <property type="entry name" value="DNA-DIRECTED RNA POLYMERASE III SUBUNIT RPC10"/>
    <property type="match status" value="1"/>
</dbReference>
<protein>
    <recommendedName>
        <fullName evidence="1">DNA-directed RNA polymerase I subunit RPA12</fullName>
    </recommendedName>
</protein>
<comment type="caution">
    <text evidence="7">The sequence shown here is derived from an EMBL/GenBank/DDBJ whole genome shotgun (WGS) entry which is preliminary data.</text>
</comment>